<protein>
    <submittedName>
        <fullName evidence="2">Uncharacterized protein</fullName>
    </submittedName>
</protein>
<proteinExistence type="predicted"/>
<feature type="region of interest" description="Disordered" evidence="1">
    <location>
        <begin position="49"/>
        <end position="89"/>
    </location>
</feature>
<dbReference type="EMBL" id="JAOYFB010000001">
    <property type="protein sequence ID" value="KAK4002489.1"/>
    <property type="molecule type" value="Genomic_DNA"/>
</dbReference>
<keyword evidence="3" id="KW-1185">Reference proteome</keyword>
<evidence type="ECO:0000313" key="3">
    <source>
        <dbReference type="Proteomes" id="UP001234178"/>
    </source>
</evidence>
<evidence type="ECO:0000256" key="1">
    <source>
        <dbReference type="SAM" id="MobiDB-lite"/>
    </source>
</evidence>
<sequence>MNGYAFHCADCEAQMLKWTAACQAFARKSPSSDCRSNRYIASIDCPNDAGSAKTRIQPRKKQETKQTRKKTATLGENDDDGQGRDANSRGSKSFLLITQVSLAIGSDSVWPPRPMESFCSIRSCNLFDLCATIVSTQSTVDRETDVLYPLKFHYGQVRCS</sequence>
<reference evidence="2 3" key="1">
    <citation type="journal article" date="2023" name="Nucleic Acids Res.">
        <title>The hologenome of Daphnia magna reveals possible DNA methylation and microbiome-mediated evolution of the host genome.</title>
        <authorList>
            <person name="Chaturvedi A."/>
            <person name="Li X."/>
            <person name="Dhandapani V."/>
            <person name="Marshall H."/>
            <person name="Kissane S."/>
            <person name="Cuenca-Cambronero M."/>
            <person name="Asole G."/>
            <person name="Calvet F."/>
            <person name="Ruiz-Romero M."/>
            <person name="Marangio P."/>
            <person name="Guigo R."/>
            <person name="Rago D."/>
            <person name="Mirbahai L."/>
            <person name="Eastwood N."/>
            <person name="Colbourne J.K."/>
            <person name="Zhou J."/>
            <person name="Mallon E."/>
            <person name="Orsini L."/>
        </authorList>
    </citation>
    <scope>NUCLEOTIDE SEQUENCE [LARGE SCALE GENOMIC DNA]</scope>
    <source>
        <strain evidence="2">LRV0_1</strain>
    </source>
</reference>
<gene>
    <name evidence="2" type="ORF">OUZ56_004313</name>
</gene>
<name>A0ABQ9YPE3_9CRUS</name>
<accession>A0ABQ9YPE3</accession>
<evidence type="ECO:0000313" key="2">
    <source>
        <dbReference type="EMBL" id="KAK4002489.1"/>
    </source>
</evidence>
<organism evidence="2 3">
    <name type="scientific">Daphnia magna</name>
    <dbReference type="NCBI Taxonomy" id="35525"/>
    <lineage>
        <taxon>Eukaryota</taxon>
        <taxon>Metazoa</taxon>
        <taxon>Ecdysozoa</taxon>
        <taxon>Arthropoda</taxon>
        <taxon>Crustacea</taxon>
        <taxon>Branchiopoda</taxon>
        <taxon>Diplostraca</taxon>
        <taxon>Cladocera</taxon>
        <taxon>Anomopoda</taxon>
        <taxon>Daphniidae</taxon>
        <taxon>Daphnia</taxon>
    </lineage>
</organism>
<comment type="caution">
    <text evidence="2">The sequence shown here is derived from an EMBL/GenBank/DDBJ whole genome shotgun (WGS) entry which is preliminary data.</text>
</comment>
<dbReference type="Proteomes" id="UP001234178">
    <property type="component" value="Unassembled WGS sequence"/>
</dbReference>